<evidence type="ECO:0000313" key="2">
    <source>
        <dbReference type="EMBL" id="KAF9070597.1"/>
    </source>
</evidence>
<protein>
    <submittedName>
        <fullName evidence="2">Uncharacterized protein</fullName>
    </submittedName>
</protein>
<keyword evidence="1" id="KW-1133">Transmembrane helix</keyword>
<dbReference type="Proteomes" id="UP000772434">
    <property type="component" value="Unassembled WGS sequence"/>
</dbReference>
<name>A0A9P5PWY3_9AGAR</name>
<proteinExistence type="predicted"/>
<dbReference type="AlphaFoldDB" id="A0A9P5PWY3"/>
<feature type="non-terminal residue" evidence="2">
    <location>
        <position position="252"/>
    </location>
</feature>
<keyword evidence="1" id="KW-0472">Membrane</keyword>
<feature type="transmembrane region" description="Helical" evidence="1">
    <location>
        <begin position="31"/>
        <end position="49"/>
    </location>
</feature>
<accession>A0A9P5PWY3</accession>
<reference evidence="2" key="1">
    <citation type="submission" date="2020-11" db="EMBL/GenBank/DDBJ databases">
        <authorList>
            <consortium name="DOE Joint Genome Institute"/>
            <person name="Ahrendt S."/>
            <person name="Riley R."/>
            <person name="Andreopoulos W."/>
            <person name="Labutti K."/>
            <person name="Pangilinan J."/>
            <person name="Ruiz-Duenas F.J."/>
            <person name="Barrasa J.M."/>
            <person name="Sanchez-Garcia M."/>
            <person name="Camarero S."/>
            <person name="Miyauchi S."/>
            <person name="Serrano A."/>
            <person name="Linde D."/>
            <person name="Babiker R."/>
            <person name="Drula E."/>
            <person name="Ayuso-Fernandez I."/>
            <person name="Pacheco R."/>
            <person name="Padilla G."/>
            <person name="Ferreira P."/>
            <person name="Barriuso J."/>
            <person name="Kellner H."/>
            <person name="Castanera R."/>
            <person name="Alfaro M."/>
            <person name="Ramirez L."/>
            <person name="Pisabarro A.G."/>
            <person name="Kuo A."/>
            <person name="Tritt A."/>
            <person name="Lipzen A."/>
            <person name="He G."/>
            <person name="Yan M."/>
            <person name="Ng V."/>
            <person name="Cullen D."/>
            <person name="Martin F."/>
            <person name="Rosso M.-N."/>
            <person name="Henrissat B."/>
            <person name="Hibbett D."/>
            <person name="Martinez A.T."/>
            <person name="Grigoriev I.V."/>
        </authorList>
    </citation>
    <scope>NUCLEOTIDE SEQUENCE</scope>
    <source>
        <strain evidence="2">AH 40177</strain>
    </source>
</reference>
<keyword evidence="1" id="KW-0812">Transmembrane</keyword>
<dbReference type="EMBL" id="JADNRY010000039">
    <property type="protein sequence ID" value="KAF9070597.1"/>
    <property type="molecule type" value="Genomic_DNA"/>
</dbReference>
<comment type="caution">
    <text evidence="2">The sequence shown here is derived from an EMBL/GenBank/DDBJ whole genome shotgun (WGS) entry which is preliminary data.</text>
</comment>
<feature type="transmembrane region" description="Helical" evidence="1">
    <location>
        <begin position="94"/>
        <end position="114"/>
    </location>
</feature>
<gene>
    <name evidence="2" type="ORF">BDP27DRAFT_1401931</name>
</gene>
<organism evidence="2 3">
    <name type="scientific">Rhodocollybia butyracea</name>
    <dbReference type="NCBI Taxonomy" id="206335"/>
    <lineage>
        <taxon>Eukaryota</taxon>
        <taxon>Fungi</taxon>
        <taxon>Dikarya</taxon>
        <taxon>Basidiomycota</taxon>
        <taxon>Agaricomycotina</taxon>
        <taxon>Agaricomycetes</taxon>
        <taxon>Agaricomycetidae</taxon>
        <taxon>Agaricales</taxon>
        <taxon>Marasmiineae</taxon>
        <taxon>Omphalotaceae</taxon>
        <taxon>Rhodocollybia</taxon>
    </lineage>
</organism>
<feature type="transmembrane region" description="Helical" evidence="1">
    <location>
        <begin position="70"/>
        <end position="88"/>
    </location>
</feature>
<evidence type="ECO:0000313" key="3">
    <source>
        <dbReference type="Proteomes" id="UP000772434"/>
    </source>
</evidence>
<evidence type="ECO:0000256" key="1">
    <source>
        <dbReference type="SAM" id="Phobius"/>
    </source>
</evidence>
<dbReference type="OrthoDB" id="3020506at2759"/>
<sequence length="252" mass="28543">MQHVSVSDLIQINPNNECDPAFTQLNSAQCMVFIFGEVTTQLLILALVLKRTIWDFRQYSHLLFSILNRDGLIVFGAMGVAMIAIGMASAKKGAAAAFVFPCLKTLELIIGFSVRFQGSHTILNLQKLGSVDVDVIPSEQKKELELTAIWDERTFQTVDYLPNTLENGIVTAMPPDCQWKFVPEHVLRQSGKAWGLMTDSKKVYWANIRESCFQLASDRPSTQLIGARFFDRALRWKIEPNRAHREDNSHKR</sequence>
<keyword evidence="3" id="KW-1185">Reference proteome</keyword>